<dbReference type="EMBL" id="FXTY01000006">
    <property type="protein sequence ID" value="SMP28293.1"/>
    <property type="molecule type" value="Genomic_DNA"/>
</dbReference>
<feature type="domain" description="Integrase catalytic" evidence="1">
    <location>
        <begin position="4"/>
        <end position="62"/>
    </location>
</feature>
<name>A0ABY1P7R1_9RHOB</name>
<keyword evidence="3" id="KW-1185">Reference proteome</keyword>
<proteinExistence type="predicted"/>
<dbReference type="PANTHER" id="PTHR46889">
    <property type="entry name" value="TRANSPOSASE INSF FOR INSERTION SEQUENCE IS3B-RELATED"/>
    <property type="match status" value="1"/>
</dbReference>
<dbReference type="InterPro" id="IPR050900">
    <property type="entry name" value="Transposase_IS3/IS150/IS904"/>
</dbReference>
<accession>A0ABY1P7R1</accession>
<dbReference type="SUPFAM" id="SSF53098">
    <property type="entry name" value="Ribonuclease H-like"/>
    <property type="match status" value="1"/>
</dbReference>
<dbReference type="Proteomes" id="UP001157961">
    <property type="component" value="Unassembled WGS sequence"/>
</dbReference>
<protein>
    <submittedName>
        <fullName evidence="2">Integrase core domain-containing protein</fullName>
    </submittedName>
</protein>
<dbReference type="PANTHER" id="PTHR46889:SF4">
    <property type="entry name" value="TRANSPOSASE INSO FOR INSERTION SEQUENCE ELEMENT IS911B-RELATED"/>
    <property type="match status" value="1"/>
</dbReference>
<sequence>MAGHGNCYDNAAIETFFKTIKAELIRRQSWDTRRQAEMAIFEYMDGFYNPRRRHSALDWKSPVAFERKVA</sequence>
<organism evidence="2 3">
    <name type="scientific">Shimia sagamensis</name>
    <dbReference type="NCBI Taxonomy" id="1566352"/>
    <lineage>
        <taxon>Bacteria</taxon>
        <taxon>Pseudomonadati</taxon>
        <taxon>Pseudomonadota</taxon>
        <taxon>Alphaproteobacteria</taxon>
        <taxon>Rhodobacterales</taxon>
        <taxon>Roseobacteraceae</taxon>
    </lineage>
</organism>
<dbReference type="InterPro" id="IPR001584">
    <property type="entry name" value="Integrase_cat-core"/>
</dbReference>
<gene>
    <name evidence="2" type="ORF">SAMN06265373_1069</name>
</gene>
<dbReference type="Pfam" id="PF13683">
    <property type="entry name" value="rve_3"/>
    <property type="match status" value="1"/>
</dbReference>
<evidence type="ECO:0000259" key="1">
    <source>
        <dbReference type="Pfam" id="PF13683"/>
    </source>
</evidence>
<dbReference type="InterPro" id="IPR012337">
    <property type="entry name" value="RNaseH-like_sf"/>
</dbReference>
<comment type="caution">
    <text evidence="2">The sequence shown here is derived from an EMBL/GenBank/DDBJ whole genome shotgun (WGS) entry which is preliminary data.</text>
</comment>
<evidence type="ECO:0000313" key="2">
    <source>
        <dbReference type="EMBL" id="SMP28293.1"/>
    </source>
</evidence>
<evidence type="ECO:0000313" key="3">
    <source>
        <dbReference type="Proteomes" id="UP001157961"/>
    </source>
</evidence>
<reference evidence="2 3" key="1">
    <citation type="submission" date="2017-05" db="EMBL/GenBank/DDBJ databases">
        <authorList>
            <person name="Varghese N."/>
            <person name="Submissions S."/>
        </authorList>
    </citation>
    <scope>NUCLEOTIDE SEQUENCE [LARGE SCALE GENOMIC DNA]</scope>
    <source>
        <strain evidence="2 3">DSM 29734</strain>
    </source>
</reference>